<dbReference type="EMBL" id="HBGE01008261">
    <property type="protein sequence ID" value="CAD9095803.1"/>
    <property type="molecule type" value="Transcribed_RNA"/>
</dbReference>
<dbReference type="SUPFAM" id="SSF47923">
    <property type="entry name" value="Ypt/Rab-GAP domain of gyp1p"/>
    <property type="match status" value="1"/>
</dbReference>
<dbReference type="InterPro" id="IPR000195">
    <property type="entry name" value="Rab-GAP-TBC_dom"/>
</dbReference>
<dbReference type="Gene3D" id="1.10.472.80">
    <property type="entry name" value="Ypt/Rab-GAP domain of gyp1p, domain 3"/>
    <property type="match status" value="1"/>
</dbReference>
<protein>
    <recommendedName>
        <fullName evidence="1">Rab-GAP TBC domain-containing protein</fullName>
    </recommendedName>
</protein>
<evidence type="ECO:0000313" key="2">
    <source>
        <dbReference type="EMBL" id="CAD9095803.1"/>
    </source>
</evidence>
<evidence type="ECO:0000259" key="1">
    <source>
        <dbReference type="Pfam" id="PF00566"/>
    </source>
</evidence>
<gene>
    <name evidence="2" type="ORF">ACAT0790_LOCUS4975</name>
</gene>
<sequence>MAACGGLLSKPDFWQHDGDAPILKYNQNGWLEAHTQEAIAHAEGWLASLGVEKARVDIDTKPLSNEGARIFRADANRTYRSEPSRQLFIKLLSFAHTKFGDYQQSMGYVAGLLMLFFDPATTLKVLTVLNDHPSFLPGYWRGEATSCAVDGYVCFGQLNSALQAQLKKIGLLPETFVQKWFAGLCIHHLPYHVLVHFLDRFFSAGNSYLFQFFLAFFEEFQEDFFRATNPEANMLIRLAGGEQPPAEARLLRVVEAATAATFAERIAKLDLHRLRCAAFGDNLSVRLQRANEGMWAKQEEIEFSDED</sequence>
<reference evidence="2" key="1">
    <citation type="submission" date="2021-01" db="EMBL/GenBank/DDBJ databases">
        <authorList>
            <person name="Corre E."/>
            <person name="Pelletier E."/>
            <person name="Niang G."/>
            <person name="Scheremetjew M."/>
            <person name="Finn R."/>
            <person name="Kale V."/>
            <person name="Holt S."/>
            <person name="Cochrane G."/>
            <person name="Meng A."/>
            <person name="Brown T."/>
            <person name="Cohen L."/>
        </authorList>
    </citation>
    <scope>NUCLEOTIDE SEQUENCE</scope>
    <source>
        <strain evidence="2">OF101</strain>
    </source>
</reference>
<organism evidence="2">
    <name type="scientific">Alexandrium catenella</name>
    <name type="common">Red tide dinoflagellate</name>
    <name type="synonym">Gonyaulax catenella</name>
    <dbReference type="NCBI Taxonomy" id="2925"/>
    <lineage>
        <taxon>Eukaryota</taxon>
        <taxon>Sar</taxon>
        <taxon>Alveolata</taxon>
        <taxon>Dinophyceae</taxon>
        <taxon>Gonyaulacales</taxon>
        <taxon>Pyrocystaceae</taxon>
        <taxon>Alexandrium</taxon>
    </lineage>
</organism>
<dbReference type="Pfam" id="PF00566">
    <property type="entry name" value="RabGAP-TBC"/>
    <property type="match status" value="1"/>
</dbReference>
<proteinExistence type="predicted"/>
<feature type="domain" description="Rab-GAP TBC" evidence="1">
    <location>
        <begin position="64"/>
        <end position="224"/>
    </location>
</feature>
<dbReference type="AlphaFoldDB" id="A0A7S1PRW0"/>
<accession>A0A7S1PRW0</accession>
<dbReference type="InterPro" id="IPR035969">
    <property type="entry name" value="Rab-GAP_TBC_sf"/>
</dbReference>
<name>A0A7S1PRW0_ALECA</name>